<accession>A0A918LAZ7</accession>
<evidence type="ECO:0008006" key="4">
    <source>
        <dbReference type="Google" id="ProtNLM"/>
    </source>
</evidence>
<reference evidence="2" key="1">
    <citation type="journal article" date="2014" name="Int. J. Syst. Evol. Microbiol.">
        <title>Complete genome sequence of Corynebacterium casei LMG S-19264T (=DSM 44701T), isolated from a smear-ripened cheese.</title>
        <authorList>
            <consortium name="US DOE Joint Genome Institute (JGI-PGF)"/>
            <person name="Walter F."/>
            <person name="Albersmeier A."/>
            <person name="Kalinowski J."/>
            <person name="Ruckert C."/>
        </authorList>
    </citation>
    <scope>NUCLEOTIDE SEQUENCE</scope>
    <source>
        <strain evidence="2">JCM 3276</strain>
    </source>
</reference>
<keyword evidence="1" id="KW-0472">Membrane</keyword>
<evidence type="ECO:0000313" key="3">
    <source>
        <dbReference type="Proteomes" id="UP000660680"/>
    </source>
</evidence>
<reference evidence="2" key="2">
    <citation type="submission" date="2020-09" db="EMBL/GenBank/DDBJ databases">
        <authorList>
            <person name="Sun Q."/>
            <person name="Ohkuma M."/>
        </authorList>
    </citation>
    <scope>NUCLEOTIDE SEQUENCE</scope>
    <source>
        <strain evidence="2">JCM 3276</strain>
    </source>
</reference>
<gene>
    <name evidence="2" type="ORF">GCM10010171_20540</name>
</gene>
<dbReference type="Proteomes" id="UP000660680">
    <property type="component" value="Unassembled WGS sequence"/>
</dbReference>
<feature type="transmembrane region" description="Helical" evidence="1">
    <location>
        <begin position="6"/>
        <end position="27"/>
    </location>
</feature>
<dbReference type="EMBL" id="BMRB01000002">
    <property type="protein sequence ID" value="GGS27662.1"/>
    <property type="molecule type" value="Genomic_DNA"/>
</dbReference>
<evidence type="ECO:0000256" key="1">
    <source>
        <dbReference type="SAM" id="Phobius"/>
    </source>
</evidence>
<proteinExistence type="predicted"/>
<dbReference type="RefSeq" id="WP_189210208.1">
    <property type="nucleotide sequence ID" value="NZ_BMRB01000002.1"/>
</dbReference>
<keyword evidence="1" id="KW-1133">Transmembrane helix</keyword>
<dbReference type="AlphaFoldDB" id="A0A918LAZ7"/>
<keyword evidence="3" id="KW-1185">Reference proteome</keyword>
<sequence length="146" mass="16339">MSTGAIIGIVVAAVVVLGLLVLAAVVLRRRRSGLALRPLEPRAREQFSRRWARAQEQFVDRPDAALAEAERIVTDVMTERGYPAIADHDRREADLPRGDREHYRAAHSVLERVPNGASTEDMRAAMVRYRSLFQDLIGDDRAKASH</sequence>
<comment type="caution">
    <text evidence="2">The sequence shown here is derived from an EMBL/GenBank/DDBJ whole genome shotgun (WGS) entry which is preliminary data.</text>
</comment>
<keyword evidence="1" id="KW-0812">Transmembrane</keyword>
<protein>
    <recommendedName>
        <fullName evidence="4">Secreted protein</fullName>
    </recommendedName>
</protein>
<name>A0A918LAZ7_9PSEU</name>
<organism evidence="2 3">
    <name type="scientific">Actinokineospora fastidiosa</name>
    <dbReference type="NCBI Taxonomy" id="1816"/>
    <lineage>
        <taxon>Bacteria</taxon>
        <taxon>Bacillati</taxon>
        <taxon>Actinomycetota</taxon>
        <taxon>Actinomycetes</taxon>
        <taxon>Pseudonocardiales</taxon>
        <taxon>Pseudonocardiaceae</taxon>
        <taxon>Actinokineospora</taxon>
    </lineage>
</organism>
<evidence type="ECO:0000313" key="2">
    <source>
        <dbReference type="EMBL" id="GGS27662.1"/>
    </source>
</evidence>